<comment type="cofactor">
    <cofactor evidence="1">
        <name>FAD</name>
        <dbReference type="ChEBI" id="CHEBI:57692"/>
    </cofactor>
</comment>
<comment type="pathway">
    <text evidence="4">Cell wall biogenesis; peptidoglycan biosynthesis.</text>
</comment>
<dbReference type="EMBL" id="JAMYWD010000008">
    <property type="protein sequence ID" value="KAJ4964048.1"/>
    <property type="molecule type" value="Genomic_DNA"/>
</dbReference>
<dbReference type="GO" id="GO:0051301">
    <property type="term" value="P:cell division"/>
    <property type="evidence" value="ECO:0007669"/>
    <property type="project" value="UniProtKB-KW"/>
</dbReference>
<evidence type="ECO:0000256" key="10">
    <source>
        <dbReference type="ARBA" id="ARBA00022857"/>
    </source>
</evidence>
<dbReference type="InterPro" id="IPR011601">
    <property type="entry name" value="MurB_C"/>
</dbReference>
<keyword evidence="14" id="KW-0131">Cell cycle</keyword>
<keyword evidence="8" id="KW-0285">Flavoprotein</keyword>
<keyword evidence="13" id="KW-0560">Oxidoreductase</keyword>
<evidence type="ECO:0000256" key="14">
    <source>
        <dbReference type="ARBA" id="ARBA00023306"/>
    </source>
</evidence>
<evidence type="ECO:0000256" key="7">
    <source>
        <dbReference type="ARBA" id="ARBA00022618"/>
    </source>
</evidence>
<evidence type="ECO:0000256" key="12">
    <source>
        <dbReference type="ARBA" id="ARBA00022984"/>
    </source>
</evidence>
<evidence type="ECO:0000256" key="16">
    <source>
        <dbReference type="ARBA" id="ARBA00048914"/>
    </source>
</evidence>
<evidence type="ECO:0000256" key="3">
    <source>
        <dbReference type="ARBA" id="ARBA00004496"/>
    </source>
</evidence>
<evidence type="ECO:0000256" key="2">
    <source>
        <dbReference type="ARBA" id="ARBA00003921"/>
    </source>
</evidence>
<evidence type="ECO:0000256" key="13">
    <source>
        <dbReference type="ARBA" id="ARBA00023002"/>
    </source>
</evidence>
<keyword evidence="7" id="KW-0132">Cell division</keyword>
<dbReference type="Gene3D" id="3.30.43.10">
    <property type="entry name" value="Uridine Diphospho-n-acetylenolpyruvylglucosamine Reductase, domain 2"/>
    <property type="match status" value="1"/>
</dbReference>
<evidence type="ECO:0000313" key="18">
    <source>
        <dbReference type="EMBL" id="KAJ4964048.1"/>
    </source>
</evidence>
<dbReference type="Pfam" id="PF01565">
    <property type="entry name" value="FAD_binding_4"/>
    <property type="match status" value="1"/>
</dbReference>
<dbReference type="Pfam" id="PF02873">
    <property type="entry name" value="MurB_C"/>
    <property type="match status" value="1"/>
</dbReference>
<protein>
    <recommendedName>
        <fullName evidence="5">UDP-N-acetylmuramate dehydrogenase</fullName>
        <ecNumber evidence="5">1.3.1.98</ecNumber>
    </recommendedName>
</protein>
<dbReference type="Gene3D" id="3.90.78.10">
    <property type="entry name" value="UDP-N-acetylenolpyruvoylglucosamine reductase, C-terminal domain"/>
    <property type="match status" value="1"/>
</dbReference>
<keyword evidence="12" id="KW-0573">Peptidoglycan synthesis</keyword>
<dbReference type="InterPro" id="IPR016169">
    <property type="entry name" value="FAD-bd_PCMH_sub2"/>
</dbReference>
<evidence type="ECO:0000313" key="19">
    <source>
        <dbReference type="Proteomes" id="UP001141806"/>
    </source>
</evidence>
<dbReference type="InterPro" id="IPR016166">
    <property type="entry name" value="FAD-bd_PCMH"/>
</dbReference>
<dbReference type="PANTHER" id="PTHR21071:SF4">
    <property type="entry name" value="UDP-N-ACETYLENOLPYRUVOYLGLUCOSAMINE REDUCTASE"/>
    <property type="match status" value="1"/>
</dbReference>
<dbReference type="SUPFAM" id="SSF56194">
    <property type="entry name" value="Uridine diphospho-N-Acetylenolpyruvylglucosamine reductase, MurB, C-terminal domain"/>
    <property type="match status" value="1"/>
</dbReference>
<dbReference type="GO" id="GO:0071555">
    <property type="term" value="P:cell wall organization"/>
    <property type="evidence" value="ECO:0007669"/>
    <property type="project" value="UniProtKB-KW"/>
</dbReference>
<dbReference type="InterPro" id="IPR006094">
    <property type="entry name" value="Oxid_FAD_bind_N"/>
</dbReference>
<gene>
    <name evidence="18" type="ORF">NE237_023987</name>
</gene>
<organism evidence="18 19">
    <name type="scientific">Protea cynaroides</name>
    <dbReference type="NCBI Taxonomy" id="273540"/>
    <lineage>
        <taxon>Eukaryota</taxon>
        <taxon>Viridiplantae</taxon>
        <taxon>Streptophyta</taxon>
        <taxon>Embryophyta</taxon>
        <taxon>Tracheophyta</taxon>
        <taxon>Spermatophyta</taxon>
        <taxon>Magnoliopsida</taxon>
        <taxon>Proteales</taxon>
        <taxon>Proteaceae</taxon>
        <taxon>Protea</taxon>
    </lineage>
</organism>
<keyword evidence="6" id="KW-0963">Cytoplasm</keyword>
<evidence type="ECO:0000256" key="4">
    <source>
        <dbReference type="ARBA" id="ARBA00004752"/>
    </source>
</evidence>
<proteinExistence type="inferred from homology"/>
<dbReference type="InterPro" id="IPR003170">
    <property type="entry name" value="MurB"/>
</dbReference>
<dbReference type="Gene3D" id="3.30.465.10">
    <property type="match status" value="1"/>
</dbReference>
<dbReference type="AlphaFoldDB" id="A0A9Q0HD56"/>
<dbReference type="PANTHER" id="PTHR21071">
    <property type="entry name" value="UDP-N-ACETYLENOLPYRUVOYLGLUCOSAMINE REDUCTASE"/>
    <property type="match status" value="1"/>
</dbReference>
<comment type="subcellular location">
    <subcellularLocation>
        <location evidence="3">Cytoplasm</location>
    </subcellularLocation>
</comment>
<dbReference type="InterPro" id="IPR036635">
    <property type="entry name" value="MurB_C_sf"/>
</dbReference>
<accession>A0A9Q0HD56</accession>
<evidence type="ECO:0000256" key="15">
    <source>
        <dbReference type="ARBA" id="ARBA00023316"/>
    </source>
</evidence>
<dbReference type="HAMAP" id="MF_00037">
    <property type="entry name" value="MurB"/>
    <property type="match status" value="1"/>
</dbReference>
<dbReference type="InterPro" id="IPR036318">
    <property type="entry name" value="FAD-bd_PCMH-like_sf"/>
</dbReference>
<dbReference type="GO" id="GO:0005829">
    <property type="term" value="C:cytosol"/>
    <property type="evidence" value="ECO:0007669"/>
    <property type="project" value="TreeGrafter"/>
</dbReference>
<feature type="domain" description="FAD-binding PCMH-type" evidence="17">
    <location>
        <begin position="97"/>
        <end position="264"/>
    </location>
</feature>
<dbReference type="GO" id="GO:0008762">
    <property type="term" value="F:UDP-N-acetylmuramate dehydrogenase activity"/>
    <property type="evidence" value="ECO:0007669"/>
    <property type="project" value="UniProtKB-EC"/>
</dbReference>
<keyword evidence="11" id="KW-0133">Cell shape</keyword>
<keyword evidence="19" id="KW-1185">Reference proteome</keyword>
<evidence type="ECO:0000256" key="5">
    <source>
        <dbReference type="ARBA" id="ARBA00012518"/>
    </source>
</evidence>
<dbReference type="PROSITE" id="PS51387">
    <property type="entry name" value="FAD_PCMH"/>
    <property type="match status" value="1"/>
</dbReference>
<dbReference type="GO" id="GO:0071949">
    <property type="term" value="F:FAD binding"/>
    <property type="evidence" value="ECO:0007669"/>
    <property type="project" value="InterPro"/>
</dbReference>
<evidence type="ECO:0000256" key="11">
    <source>
        <dbReference type="ARBA" id="ARBA00022960"/>
    </source>
</evidence>
<dbReference type="SUPFAM" id="SSF56176">
    <property type="entry name" value="FAD-binding/transporter-associated domain-like"/>
    <property type="match status" value="1"/>
</dbReference>
<keyword evidence="10" id="KW-0521">NADP</keyword>
<dbReference type="GO" id="GO:0008360">
    <property type="term" value="P:regulation of cell shape"/>
    <property type="evidence" value="ECO:0007669"/>
    <property type="project" value="UniProtKB-KW"/>
</dbReference>
<evidence type="ECO:0000256" key="8">
    <source>
        <dbReference type="ARBA" id="ARBA00022630"/>
    </source>
</evidence>
<dbReference type="EC" id="1.3.1.98" evidence="5"/>
<evidence type="ECO:0000256" key="6">
    <source>
        <dbReference type="ARBA" id="ARBA00022490"/>
    </source>
</evidence>
<evidence type="ECO:0000259" key="17">
    <source>
        <dbReference type="PROSITE" id="PS51387"/>
    </source>
</evidence>
<dbReference type="Proteomes" id="UP001141806">
    <property type="component" value="Unassembled WGS sequence"/>
</dbReference>
<comment type="caution">
    <text evidence="18">The sequence shown here is derived from an EMBL/GenBank/DDBJ whole genome shotgun (WGS) entry which is preliminary data.</text>
</comment>
<sequence length="372" mass="40693">MLTKLETLSSPSSLRFPVPAPKLNQRTFHGIQNNQRSSLSLPSLGQFNPIKTAYCIISKQGRSDREEEVDVSKLCLNSNYLDFVGGKKLLSELSTLGIGGPCKYFVQVFNSSQLVSAIRYNCEHSIRFIIVGKGSNCLFDDLGFDGCVILNRIVHLEKIEPGIYRAGSGYPFNRLGIQCCSEGFGGLEFAGGIPGTVGGATYMNAGANGQETADTIYTVEIVTIDGRHQTLHRNDLSFGYRRSSFQKMEDMAAIVAVTFQLKPSASARERQQAYLQRRRLSQPLVEMSAGSVFRNPAGLGISAGELIERAGLKGFSLGGAKVSDIHANFIINSGGATSQEILELIDFIKARVNITFGIKLEEEIQYVKPYHT</sequence>
<comment type="catalytic activity">
    <reaction evidence="16">
        <text>UDP-N-acetyl-alpha-D-muramate + NADP(+) = UDP-N-acetyl-3-O-(1-carboxyvinyl)-alpha-D-glucosamine + NADPH + H(+)</text>
        <dbReference type="Rhea" id="RHEA:12248"/>
        <dbReference type="ChEBI" id="CHEBI:15378"/>
        <dbReference type="ChEBI" id="CHEBI:57783"/>
        <dbReference type="ChEBI" id="CHEBI:58349"/>
        <dbReference type="ChEBI" id="CHEBI:68483"/>
        <dbReference type="ChEBI" id="CHEBI:70757"/>
        <dbReference type="EC" id="1.3.1.98"/>
    </reaction>
</comment>
<evidence type="ECO:0000256" key="1">
    <source>
        <dbReference type="ARBA" id="ARBA00001974"/>
    </source>
</evidence>
<dbReference type="OrthoDB" id="66620at2759"/>
<keyword evidence="9" id="KW-0274">FAD</keyword>
<evidence type="ECO:0000256" key="9">
    <source>
        <dbReference type="ARBA" id="ARBA00022827"/>
    </source>
</evidence>
<comment type="function">
    <text evidence="2">Cell wall formation.</text>
</comment>
<dbReference type="InterPro" id="IPR016167">
    <property type="entry name" value="FAD-bd_PCMH_sub1"/>
</dbReference>
<name>A0A9Q0HD56_9MAGN</name>
<reference evidence="18" key="1">
    <citation type="journal article" date="2023" name="Plant J.">
        <title>The genome of the king protea, Protea cynaroides.</title>
        <authorList>
            <person name="Chang J."/>
            <person name="Duong T.A."/>
            <person name="Schoeman C."/>
            <person name="Ma X."/>
            <person name="Roodt D."/>
            <person name="Barker N."/>
            <person name="Li Z."/>
            <person name="Van de Peer Y."/>
            <person name="Mizrachi E."/>
        </authorList>
    </citation>
    <scope>NUCLEOTIDE SEQUENCE</scope>
    <source>
        <tissue evidence="18">Young leaves</tissue>
    </source>
</reference>
<dbReference type="NCBIfam" id="NF010480">
    <property type="entry name" value="PRK13905.1"/>
    <property type="match status" value="1"/>
</dbReference>
<keyword evidence="15" id="KW-0961">Cell wall biogenesis/degradation</keyword>
<dbReference type="NCBIfam" id="TIGR00179">
    <property type="entry name" value="murB"/>
    <property type="match status" value="1"/>
</dbReference>